<keyword evidence="1" id="KW-0808">Transferase</keyword>
<dbReference type="PANTHER" id="PTHR43289:SF6">
    <property type="entry name" value="SERINE_THREONINE-PROTEIN KINASE NEKL-3"/>
    <property type="match status" value="1"/>
</dbReference>
<evidence type="ECO:0000256" key="4">
    <source>
        <dbReference type="ARBA" id="ARBA00022840"/>
    </source>
</evidence>
<dbReference type="Pfam" id="PF00069">
    <property type="entry name" value="Pkinase"/>
    <property type="match status" value="1"/>
</dbReference>
<dbReference type="PANTHER" id="PTHR43289">
    <property type="entry name" value="MITOGEN-ACTIVATED PROTEIN KINASE KINASE KINASE 20-RELATED"/>
    <property type="match status" value="1"/>
</dbReference>
<evidence type="ECO:0000256" key="2">
    <source>
        <dbReference type="ARBA" id="ARBA00022741"/>
    </source>
</evidence>
<feature type="region of interest" description="Disordered" evidence="6">
    <location>
        <begin position="379"/>
        <end position="533"/>
    </location>
</feature>
<dbReference type="InterPro" id="IPR008271">
    <property type="entry name" value="Ser/Thr_kinase_AS"/>
</dbReference>
<feature type="binding site" evidence="5">
    <location>
        <position position="44"/>
    </location>
    <ligand>
        <name>ATP</name>
        <dbReference type="ChEBI" id="CHEBI:30616"/>
    </ligand>
</feature>
<dbReference type="PROSITE" id="PS50011">
    <property type="entry name" value="PROTEIN_KINASE_DOM"/>
    <property type="match status" value="1"/>
</dbReference>
<evidence type="ECO:0000256" key="7">
    <source>
        <dbReference type="SAM" id="Phobius"/>
    </source>
</evidence>
<name>A0ABZ2LVV7_9BACT</name>
<keyword evidence="4 5" id="KW-0067">ATP-binding</keyword>
<keyword evidence="7" id="KW-0472">Membrane</keyword>
<dbReference type="EMBL" id="CP089984">
    <property type="protein sequence ID" value="WXB13754.1"/>
    <property type="molecule type" value="Genomic_DNA"/>
</dbReference>
<organism evidence="9 10">
    <name type="scientific">Pendulispora albinea</name>
    <dbReference type="NCBI Taxonomy" id="2741071"/>
    <lineage>
        <taxon>Bacteria</taxon>
        <taxon>Pseudomonadati</taxon>
        <taxon>Myxococcota</taxon>
        <taxon>Myxococcia</taxon>
        <taxon>Myxococcales</taxon>
        <taxon>Sorangiineae</taxon>
        <taxon>Pendulisporaceae</taxon>
        <taxon>Pendulispora</taxon>
    </lineage>
</organism>
<feature type="compositionally biased region" description="Low complexity" evidence="6">
    <location>
        <begin position="459"/>
        <end position="487"/>
    </location>
</feature>
<evidence type="ECO:0000256" key="3">
    <source>
        <dbReference type="ARBA" id="ARBA00022777"/>
    </source>
</evidence>
<sequence>MRSPVEIGQVLASKYRVERVLGKGGMGIVVAARHVQLGSLVALKFLLPQWSHDPEVAARFVREARAAARLRSEHVARVSDFGVLDTGVAYIVMEFLEGADLDAVLEARGRIPPHEAIAYLLDVCKAMDEAHAAGIVHRDLKPRNLFLTHRHDGTALIKVLDFGISKFADPDDAPAGETTETGNAMGSPAFMAPEQVRSAKHVDGRADIYALGAIAFRLITGLNPFDGESVGEVYASVLYKEAPSIREHAPHVPVELERLVARCLKKDPKARFANVRELMASLRSAAEVTLVGTAWESMPPPAPDPSMDTGVNATSLDGLGPGPSVARTGNSTLGRASVSARRVVGRSNWVFTVPIGAIAIAGALGIALVGGLLVRKPSPPETPAPAAKESGAAAPSLGAPAGVLPSSASPSSVSPSGVSPSGGSATALPSTALPSTALPSTASPVAPAPEMRLGPVIEPAPAAPSASTSASASSSSSAPPSAAPSPTVRDMPAAIFFINELDASGPPKRKQPTGPTPLPSARPAKPDVFATPD</sequence>
<dbReference type="SUPFAM" id="SSF56112">
    <property type="entry name" value="Protein kinase-like (PK-like)"/>
    <property type="match status" value="1"/>
</dbReference>
<feature type="domain" description="Protein kinase" evidence="8">
    <location>
        <begin position="15"/>
        <end position="290"/>
    </location>
</feature>
<gene>
    <name evidence="9" type="ORF">LZC94_38705</name>
</gene>
<evidence type="ECO:0000313" key="9">
    <source>
        <dbReference type="EMBL" id="WXB13754.1"/>
    </source>
</evidence>
<dbReference type="PROSITE" id="PS00108">
    <property type="entry name" value="PROTEIN_KINASE_ST"/>
    <property type="match status" value="1"/>
</dbReference>
<dbReference type="InterPro" id="IPR000719">
    <property type="entry name" value="Prot_kinase_dom"/>
</dbReference>
<reference evidence="9 10" key="1">
    <citation type="submission" date="2021-12" db="EMBL/GenBank/DDBJ databases">
        <title>Discovery of the Pendulisporaceae a myxobacterial family with distinct sporulation behavior and unique specialized metabolism.</title>
        <authorList>
            <person name="Garcia R."/>
            <person name="Popoff A."/>
            <person name="Bader C.D."/>
            <person name="Loehr J."/>
            <person name="Walesch S."/>
            <person name="Walt C."/>
            <person name="Boldt J."/>
            <person name="Bunk B."/>
            <person name="Haeckl F.J.F.P.J."/>
            <person name="Gunesch A.P."/>
            <person name="Birkelbach J."/>
            <person name="Nuebel U."/>
            <person name="Pietschmann T."/>
            <person name="Bach T."/>
            <person name="Mueller R."/>
        </authorList>
    </citation>
    <scope>NUCLEOTIDE SEQUENCE [LARGE SCALE GENOMIC DNA]</scope>
    <source>
        <strain evidence="9 10">MSr11954</strain>
    </source>
</reference>
<protein>
    <submittedName>
        <fullName evidence="9">Protein kinase</fullName>
    </submittedName>
</protein>
<keyword evidence="3 9" id="KW-0418">Kinase</keyword>
<evidence type="ECO:0000259" key="8">
    <source>
        <dbReference type="PROSITE" id="PS50011"/>
    </source>
</evidence>
<dbReference type="Gene3D" id="3.30.200.20">
    <property type="entry name" value="Phosphorylase Kinase, domain 1"/>
    <property type="match status" value="1"/>
</dbReference>
<accession>A0ABZ2LVV7</accession>
<keyword evidence="2 5" id="KW-0547">Nucleotide-binding</keyword>
<keyword evidence="7" id="KW-1133">Transmembrane helix</keyword>
<evidence type="ECO:0000313" key="10">
    <source>
        <dbReference type="Proteomes" id="UP001370348"/>
    </source>
</evidence>
<dbReference type="InterPro" id="IPR011009">
    <property type="entry name" value="Kinase-like_dom_sf"/>
</dbReference>
<feature type="transmembrane region" description="Helical" evidence="7">
    <location>
        <begin position="349"/>
        <end position="374"/>
    </location>
</feature>
<evidence type="ECO:0000256" key="1">
    <source>
        <dbReference type="ARBA" id="ARBA00022679"/>
    </source>
</evidence>
<keyword evidence="7" id="KW-0812">Transmembrane</keyword>
<keyword evidence="10" id="KW-1185">Reference proteome</keyword>
<dbReference type="PROSITE" id="PS00107">
    <property type="entry name" value="PROTEIN_KINASE_ATP"/>
    <property type="match status" value="1"/>
</dbReference>
<dbReference type="GO" id="GO:0016301">
    <property type="term" value="F:kinase activity"/>
    <property type="evidence" value="ECO:0007669"/>
    <property type="project" value="UniProtKB-KW"/>
</dbReference>
<feature type="compositionally biased region" description="Polar residues" evidence="6">
    <location>
        <begin position="427"/>
        <end position="443"/>
    </location>
</feature>
<dbReference type="SMART" id="SM00220">
    <property type="entry name" value="S_TKc"/>
    <property type="match status" value="1"/>
</dbReference>
<dbReference type="RefSeq" id="WP_394823369.1">
    <property type="nucleotide sequence ID" value="NZ_CP089984.1"/>
</dbReference>
<dbReference type="InterPro" id="IPR017441">
    <property type="entry name" value="Protein_kinase_ATP_BS"/>
</dbReference>
<evidence type="ECO:0000256" key="5">
    <source>
        <dbReference type="PROSITE-ProRule" id="PRU10141"/>
    </source>
</evidence>
<evidence type="ECO:0000256" key="6">
    <source>
        <dbReference type="SAM" id="MobiDB-lite"/>
    </source>
</evidence>
<dbReference type="Proteomes" id="UP001370348">
    <property type="component" value="Chromosome"/>
</dbReference>
<feature type="compositionally biased region" description="Low complexity" evidence="6">
    <location>
        <begin position="384"/>
        <end position="425"/>
    </location>
</feature>
<proteinExistence type="predicted"/>
<dbReference type="CDD" id="cd14014">
    <property type="entry name" value="STKc_PknB_like"/>
    <property type="match status" value="1"/>
</dbReference>
<dbReference type="Gene3D" id="1.10.510.10">
    <property type="entry name" value="Transferase(Phosphotransferase) domain 1"/>
    <property type="match status" value="1"/>
</dbReference>